<evidence type="ECO:0000259" key="3">
    <source>
        <dbReference type="PROSITE" id="PS51352"/>
    </source>
</evidence>
<keyword evidence="1" id="KW-0676">Redox-active center</keyword>
<sequence length="163" mass="18545">MNPFRSIVLLAALLLSATAGRAQQVSVVKFGELQKRLSRQNDTTYVVNFWATWCAPCVKELPLFEQLNATHANKKVKVLLVSMDYASQLDKKVKPFVLKRGLKSEVVLLNETDPNSYLEKVDPKWSGALPFTLIWNGRQHKRATFEHEFTPAELTAEINKFLL</sequence>
<dbReference type="PROSITE" id="PS00194">
    <property type="entry name" value="THIOREDOXIN_1"/>
    <property type="match status" value="1"/>
</dbReference>
<proteinExistence type="predicted"/>
<protein>
    <submittedName>
        <fullName evidence="4">TlpA family protein disulfide reductase</fullName>
    </submittedName>
</protein>
<gene>
    <name evidence="4" type="ORF">LGH74_21065</name>
</gene>
<accession>A0ABS8AXI0</accession>
<dbReference type="InterPro" id="IPR050553">
    <property type="entry name" value="Thioredoxin_ResA/DsbE_sf"/>
</dbReference>
<evidence type="ECO:0000256" key="1">
    <source>
        <dbReference type="ARBA" id="ARBA00023284"/>
    </source>
</evidence>
<name>A0ABS8AXI0_9BACT</name>
<dbReference type="Pfam" id="PF00578">
    <property type="entry name" value="AhpC-TSA"/>
    <property type="match status" value="1"/>
</dbReference>
<dbReference type="InterPro" id="IPR013766">
    <property type="entry name" value="Thioredoxin_domain"/>
</dbReference>
<keyword evidence="5" id="KW-1185">Reference proteome</keyword>
<feature type="signal peptide" evidence="2">
    <location>
        <begin position="1"/>
        <end position="21"/>
    </location>
</feature>
<keyword evidence="2" id="KW-0732">Signal</keyword>
<evidence type="ECO:0000256" key="2">
    <source>
        <dbReference type="SAM" id="SignalP"/>
    </source>
</evidence>
<dbReference type="InterPro" id="IPR036249">
    <property type="entry name" value="Thioredoxin-like_sf"/>
</dbReference>
<evidence type="ECO:0000313" key="4">
    <source>
        <dbReference type="EMBL" id="MCB2410494.1"/>
    </source>
</evidence>
<comment type="caution">
    <text evidence="4">The sequence shown here is derived from an EMBL/GenBank/DDBJ whole genome shotgun (WGS) entry which is preliminary data.</text>
</comment>
<dbReference type="RefSeq" id="WP_226179460.1">
    <property type="nucleotide sequence ID" value="NZ_JAJADR010000008.1"/>
</dbReference>
<dbReference type="EMBL" id="JAJADR010000008">
    <property type="protein sequence ID" value="MCB2410494.1"/>
    <property type="molecule type" value="Genomic_DNA"/>
</dbReference>
<organism evidence="4 5">
    <name type="scientific">Hymenobacter lucidus</name>
    <dbReference type="NCBI Taxonomy" id="2880930"/>
    <lineage>
        <taxon>Bacteria</taxon>
        <taxon>Pseudomonadati</taxon>
        <taxon>Bacteroidota</taxon>
        <taxon>Cytophagia</taxon>
        <taxon>Cytophagales</taxon>
        <taxon>Hymenobacteraceae</taxon>
        <taxon>Hymenobacter</taxon>
    </lineage>
</organism>
<dbReference type="InterPro" id="IPR017937">
    <property type="entry name" value="Thioredoxin_CS"/>
</dbReference>
<dbReference type="CDD" id="cd02966">
    <property type="entry name" value="TlpA_like_family"/>
    <property type="match status" value="1"/>
</dbReference>
<reference evidence="4" key="1">
    <citation type="submission" date="2021-10" db="EMBL/GenBank/DDBJ databases">
        <authorList>
            <person name="Dean J.D."/>
            <person name="Kim M.K."/>
            <person name="Newey C.N."/>
            <person name="Stoker T.S."/>
            <person name="Thompson D.W."/>
            <person name="Grose J.H."/>
        </authorList>
    </citation>
    <scope>NUCLEOTIDE SEQUENCE</scope>
    <source>
        <strain evidence="4">BT178</strain>
    </source>
</reference>
<dbReference type="SUPFAM" id="SSF52833">
    <property type="entry name" value="Thioredoxin-like"/>
    <property type="match status" value="1"/>
</dbReference>
<dbReference type="Proteomes" id="UP001165296">
    <property type="component" value="Unassembled WGS sequence"/>
</dbReference>
<dbReference type="PANTHER" id="PTHR42852">
    <property type="entry name" value="THIOL:DISULFIDE INTERCHANGE PROTEIN DSBE"/>
    <property type="match status" value="1"/>
</dbReference>
<dbReference type="PANTHER" id="PTHR42852:SF17">
    <property type="entry name" value="THIOREDOXIN-LIKE PROTEIN HI_1115"/>
    <property type="match status" value="1"/>
</dbReference>
<feature type="chain" id="PRO_5046583841" evidence="2">
    <location>
        <begin position="22"/>
        <end position="163"/>
    </location>
</feature>
<feature type="domain" description="Thioredoxin" evidence="3">
    <location>
        <begin position="4"/>
        <end position="163"/>
    </location>
</feature>
<dbReference type="InterPro" id="IPR000866">
    <property type="entry name" value="AhpC/TSA"/>
</dbReference>
<dbReference type="PROSITE" id="PS51352">
    <property type="entry name" value="THIOREDOXIN_2"/>
    <property type="match status" value="1"/>
</dbReference>
<evidence type="ECO:0000313" key="5">
    <source>
        <dbReference type="Proteomes" id="UP001165296"/>
    </source>
</evidence>
<dbReference type="Gene3D" id="3.40.30.10">
    <property type="entry name" value="Glutaredoxin"/>
    <property type="match status" value="1"/>
</dbReference>